<dbReference type="CDD" id="cd00118">
    <property type="entry name" value="LysM"/>
    <property type="match status" value="3"/>
</dbReference>
<reference evidence="4 5" key="1">
    <citation type="submission" date="2018-08" db="EMBL/GenBank/DDBJ databases">
        <title>Meiothermus granaticius genome AF-68 sequencing project.</title>
        <authorList>
            <person name="Da Costa M.S."/>
            <person name="Albuquerque L."/>
            <person name="Raposo P."/>
            <person name="Froufe H.J.C."/>
            <person name="Barroso C.S."/>
            <person name="Egas C."/>
        </authorList>
    </citation>
    <scope>NUCLEOTIDE SEQUENCE [LARGE SCALE GENOMIC DNA]</scope>
    <source>
        <strain evidence="4 5">AF-68</strain>
    </source>
</reference>
<dbReference type="Pfam" id="PF01476">
    <property type="entry name" value="LysM"/>
    <property type="match status" value="3"/>
</dbReference>
<dbReference type="InterPro" id="IPR011055">
    <property type="entry name" value="Dup_hybrid_motif"/>
</dbReference>
<keyword evidence="4" id="KW-0378">Hydrolase</keyword>
<evidence type="ECO:0000256" key="2">
    <source>
        <dbReference type="SAM" id="MobiDB-lite"/>
    </source>
</evidence>
<evidence type="ECO:0000313" key="4">
    <source>
        <dbReference type="EMBL" id="RIH91210.1"/>
    </source>
</evidence>
<name>A0A399F571_9DEIN</name>
<dbReference type="Pfam" id="PF01551">
    <property type="entry name" value="Peptidase_M23"/>
    <property type="match status" value="1"/>
</dbReference>
<keyword evidence="1" id="KW-0732">Signal</keyword>
<dbReference type="AlphaFoldDB" id="A0A399F571"/>
<dbReference type="PROSITE" id="PS51782">
    <property type="entry name" value="LYSM"/>
    <property type="match status" value="3"/>
</dbReference>
<dbReference type="SUPFAM" id="SSF51261">
    <property type="entry name" value="Duplicated hybrid motif"/>
    <property type="match status" value="1"/>
</dbReference>
<dbReference type="RefSeq" id="WP_119358347.1">
    <property type="nucleotide sequence ID" value="NZ_BJXM01000002.1"/>
</dbReference>
<dbReference type="PANTHER" id="PTHR21666">
    <property type="entry name" value="PEPTIDASE-RELATED"/>
    <property type="match status" value="1"/>
</dbReference>
<keyword evidence="5" id="KW-1185">Reference proteome</keyword>
<organism evidence="4 5">
    <name type="scientific">Meiothermus granaticius NBRC 107808</name>
    <dbReference type="NCBI Taxonomy" id="1227551"/>
    <lineage>
        <taxon>Bacteria</taxon>
        <taxon>Thermotogati</taxon>
        <taxon>Deinococcota</taxon>
        <taxon>Deinococci</taxon>
        <taxon>Thermales</taxon>
        <taxon>Thermaceae</taxon>
        <taxon>Meiothermus</taxon>
    </lineage>
</organism>
<gene>
    <name evidence="4" type="primary">mepM_5</name>
    <name evidence="4" type="ORF">Mgrana_02904</name>
</gene>
<feature type="domain" description="LysM" evidence="3">
    <location>
        <begin position="104"/>
        <end position="149"/>
    </location>
</feature>
<comment type="caution">
    <text evidence="4">The sequence shown here is derived from an EMBL/GenBank/DDBJ whole genome shotgun (WGS) entry which is preliminary data.</text>
</comment>
<dbReference type="GO" id="GO:0004222">
    <property type="term" value="F:metalloendopeptidase activity"/>
    <property type="evidence" value="ECO:0007669"/>
    <property type="project" value="TreeGrafter"/>
</dbReference>
<dbReference type="EC" id="3.4.24.-" evidence="4"/>
<dbReference type="InterPro" id="IPR036779">
    <property type="entry name" value="LysM_dom_sf"/>
</dbReference>
<dbReference type="InterPro" id="IPR050570">
    <property type="entry name" value="Cell_wall_metabolism_enzyme"/>
</dbReference>
<evidence type="ECO:0000259" key="3">
    <source>
        <dbReference type="PROSITE" id="PS51782"/>
    </source>
</evidence>
<dbReference type="Gene3D" id="3.10.350.10">
    <property type="entry name" value="LysM domain"/>
    <property type="match status" value="3"/>
</dbReference>
<dbReference type="SUPFAM" id="SSF54106">
    <property type="entry name" value="LysM domain"/>
    <property type="match status" value="2"/>
</dbReference>
<accession>A0A399F571</accession>
<evidence type="ECO:0000256" key="1">
    <source>
        <dbReference type="ARBA" id="ARBA00022729"/>
    </source>
</evidence>
<sequence length="412" mass="44351">MPIHEVLSGALATGVLSLPFGIPQAGLPKSAEIAVAAPAKKGWALYTVQPGDTLSAIAARFGVEAKAIMWSSGITSVALHPGDVLRIPLTDLATDAAHLPPGVREYTVRSGDTVESVARRFDLTPLGLISANPALDSLDRLEVGSTLYIPTGEAGLLLQLKKGETIKDLAARYGLSVAKVAKANALKSPTEVSAGDFILLPGVQAKATYSKLLALQTAERKAREEEARRQQLEAQRLEAERQAKLEAQRKQQAEQARQQALQRQQAQARSRQQSQSEVRRANYVVAAAGYRYPVTNFVITTYFGQRGAYQRVHTGIDLAAPMGTPIYAARAGTVEEAGWSPYGYGLHVMLNHGGAVETLYGHMSRIVARPGQYVERGQLIGYVGSTGWSTGPHCHFEVRVNGVPRNPLAYLP</sequence>
<dbReference type="SMART" id="SM00257">
    <property type="entry name" value="LysM"/>
    <property type="match status" value="3"/>
</dbReference>
<feature type="compositionally biased region" description="Low complexity" evidence="2">
    <location>
        <begin position="253"/>
        <end position="274"/>
    </location>
</feature>
<feature type="domain" description="LysM" evidence="3">
    <location>
        <begin position="44"/>
        <end position="87"/>
    </location>
</feature>
<proteinExistence type="predicted"/>
<dbReference type="Gene3D" id="2.70.70.10">
    <property type="entry name" value="Glucose Permease (Domain IIA)"/>
    <property type="match status" value="1"/>
</dbReference>
<dbReference type="CDD" id="cd12797">
    <property type="entry name" value="M23_peptidase"/>
    <property type="match status" value="1"/>
</dbReference>
<feature type="compositionally biased region" description="Basic and acidic residues" evidence="2">
    <location>
        <begin position="243"/>
        <end position="252"/>
    </location>
</feature>
<protein>
    <submittedName>
        <fullName evidence="4">Murein DD-endopeptidase MepM</fullName>
        <ecNumber evidence="4">3.4.24.-</ecNumber>
    </submittedName>
</protein>
<dbReference type="EMBL" id="QWLB01000053">
    <property type="protein sequence ID" value="RIH91210.1"/>
    <property type="molecule type" value="Genomic_DNA"/>
</dbReference>
<dbReference type="InterPro" id="IPR018392">
    <property type="entry name" value="LysM"/>
</dbReference>
<dbReference type="Proteomes" id="UP000266178">
    <property type="component" value="Unassembled WGS sequence"/>
</dbReference>
<dbReference type="OrthoDB" id="9805799at2"/>
<evidence type="ECO:0000313" key="5">
    <source>
        <dbReference type="Proteomes" id="UP000266178"/>
    </source>
</evidence>
<dbReference type="InterPro" id="IPR016047">
    <property type="entry name" value="M23ase_b-sheet_dom"/>
</dbReference>
<feature type="domain" description="LysM" evidence="3">
    <location>
        <begin position="156"/>
        <end position="200"/>
    </location>
</feature>
<feature type="region of interest" description="Disordered" evidence="2">
    <location>
        <begin position="243"/>
        <end position="274"/>
    </location>
</feature>
<dbReference type="PANTHER" id="PTHR21666:SF289">
    <property type="entry name" value="L-ALA--D-GLU ENDOPEPTIDASE"/>
    <property type="match status" value="1"/>
</dbReference>